<feature type="transmembrane region" description="Helical" evidence="8">
    <location>
        <begin position="291"/>
        <end position="310"/>
    </location>
</feature>
<evidence type="ECO:0000256" key="5">
    <source>
        <dbReference type="ARBA" id="ARBA00022692"/>
    </source>
</evidence>
<feature type="transmembrane region" description="Helical" evidence="8">
    <location>
        <begin position="82"/>
        <end position="100"/>
    </location>
</feature>
<dbReference type="STRING" id="1480615.AWJ14_18165"/>
<accession>A0A1C1YV81</accession>
<dbReference type="AlphaFoldDB" id="A0A1C1YV81"/>
<comment type="caution">
    <text evidence="9">The sequence shown here is derived from an EMBL/GenBank/DDBJ whole genome shotgun (WGS) entry which is preliminary data.</text>
</comment>
<proteinExistence type="inferred from homology"/>
<feature type="transmembrane region" description="Helical" evidence="8">
    <location>
        <begin position="175"/>
        <end position="196"/>
    </location>
</feature>
<dbReference type="GO" id="GO:0033214">
    <property type="term" value="P:siderophore-iron import into cell"/>
    <property type="evidence" value="ECO:0007669"/>
    <property type="project" value="TreeGrafter"/>
</dbReference>
<dbReference type="Proteomes" id="UP000094795">
    <property type="component" value="Unassembled WGS sequence"/>
</dbReference>
<feature type="transmembrane region" description="Helical" evidence="8">
    <location>
        <begin position="51"/>
        <end position="70"/>
    </location>
</feature>
<evidence type="ECO:0000256" key="4">
    <source>
        <dbReference type="ARBA" id="ARBA00022475"/>
    </source>
</evidence>
<dbReference type="InterPro" id="IPR037294">
    <property type="entry name" value="ABC_BtuC-like"/>
</dbReference>
<protein>
    <submittedName>
        <fullName evidence="9">Iron ABC transporter permease</fullName>
    </submittedName>
</protein>
<evidence type="ECO:0000256" key="6">
    <source>
        <dbReference type="ARBA" id="ARBA00022989"/>
    </source>
</evidence>
<evidence type="ECO:0000256" key="3">
    <source>
        <dbReference type="ARBA" id="ARBA00022448"/>
    </source>
</evidence>
<keyword evidence="10" id="KW-1185">Reference proteome</keyword>
<dbReference type="SUPFAM" id="SSF81345">
    <property type="entry name" value="ABC transporter involved in vitamin B12 uptake, BtuC"/>
    <property type="match status" value="1"/>
</dbReference>
<evidence type="ECO:0000313" key="9">
    <source>
        <dbReference type="EMBL" id="OCW57395.1"/>
    </source>
</evidence>
<feature type="transmembrane region" description="Helical" evidence="8">
    <location>
        <begin position="106"/>
        <end position="124"/>
    </location>
</feature>
<organism evidence="9 10">
    <name type="scientific">Hoeflea olei</name>
    <dbReference type="NCBI Taxonomy" id="1480615"/>
    <lineage>
        <taxon>Bacteria</taxon>
        <taxon>Pseudomonadati</taxon>
        <taxon>Pseudomonadota</taxon>
        <taxon>Alphaproteobacteria</taxon>
        <taxon>Hyphomicrobiales</taxon>
        <taxon>Rhizobiaceae</taxon>
        <taxon>Hoeflea</taxon>
    </lineage>
</organism>
<evidence type="ECO:0000256" key="8">
    <source>
        <dbReference type="SAM" id="Phobius"/>
    </source>
</evidence>
<gene>
    <name evidence="9" type="ORF">AWJ14_18165</name>
</gene>
<sequence>MWLAAGGLLLLALASLFVGVADVTPSALLDPQTRAATLEALTASRLPRTAALILTGSSLAVAGMIMQMLARNRFVEPSTAGTIEAASFGMLMMLIFFPGAPVILKMTGSAAAALVGTAFFVYLIRRIPAHSPLLVPLAGIMLGAIIGSVTAFIAYRANLLQSLGAWRNGDFSLVISGRYEMLWLTLAFTLAAYLFADRFTIAALGADISRNLGLDYEKALAVGLAIVAAVSAIVVTTVGSIPFLGLVVPNLVSLAVGDNQRRALPWVALTGALLVLSCDMAGRLIVYPYEIPVGTVFGVVGGLVFLFLLLRRPARAS</sequence>
<keyword evidence="6 8" id="KW-1133">Transmembrane helix</keyword>
<keyword evidence="3" id="KW-0813">Transport</keyword>
<keyword evidence="5 8" id="KW-0812">Transmembrane</keyword>
<comment type="similarity">
    <text evidence="2">Belongs to the binding-protein-dependent transport system permease family. FecCD subfamily.</text>
</comment>
<comment type="subcellular location">
    <subcellularLocation>
        <location evidence="1">Cell membrane</location>
        <topology evidence="1">Multi-pass membrane protein</topology>
    </subcellularLocation>
</comment>
<reference evidence="9 10" key="1">
    <citation type="submission" date="2015-12" db="EMBL/GenBank/DDBJ databases">
        <authorList>
            <person name="Shamseldin A."/>
            <person name="Moawad H."/>
            <person name="Abd El-Rahim W.M."/>
            <person name="Sadowsky M.J."/>
        </authorList>
    </citation>
    <scope>NUCLEOTIDE SEQUENCE [LARGE SCALE GENOMIC DNA]</scope>
    <source>
        <strain evidence="9 10">JC234</strain>
    </source>
</reference>
<dbReference type="InterPro" id="IPR000522">
    <property type="entry name" value="ABC_transptr_permease_BtuC"/>
</dbReference>
<dbReference type="GO" id="GO:0022857">
    <property type="term" value="F:transmembrane transporter activity"/>
    <property type="evidence" value="ECO:0007669"/>
    <property type="project" value="InterPro"/>
</dbReference>
<dbReference type="CDD" id="cd06550">
    <property type="entry name" value="TM_ABC_iron-siderophores_like"/>
    <property type="match status" value="1"/>
</dbReference>
<evidence type="ECO:0000313" key="10">
    <source>
        <dbReference type="Proteomes" id="UP000094795"/>
    </source>
</evidence>
<name>A0A1C1YV81_9HYPH</name>
<evidence type="ECO:0000256" key="7">
    <source>
        <dbReference type="ARBA" id="ARBA00023136"/>
    </source>
</evidence>
<keyword evidence="7 8" id="KW-0472">Membrane</keyword>
<dbReference type="Pfam" id="PF01032">
    <property type="entry name" value="FecCD"/>
    <property type="match status" value="1"/>
</dbReference>
<dbReference type="EMBL" id="LQZT01000016">
    <property type="protein sequence ID" value="OCW57395.1"/>
    <property type="molecule type" value="Genomic_DNA"/>
</dbReference>
<dbReference type="PANTHER" id="PTHR30472">
    <property type="entry name" value="FERRIC ENTEROBACTIN TRANSPORT SYSTEM PERMEASE PROTEIN"/>
    <property type="match status" value="1"/>
</dbReference>
<feature type="transmembrane region" description="Helical" evidence="8">
    <location>
        <begin position="133"/>
        <end position="155"/>
    </location>
</feature>
<evidence type="ECO:0000256" key="2">
    <source>
        <dbReference type="ARBA" id="ARBA00007935"/>
    </source>
</evidence>
<dbReference type="Gene3D" id="1.10.3470.10">
    <property type="entry name" value="ABC transporter involved in vitamin B12 uptake, BtuC"/>
    <property type="match status" value="1"/>
</dbReference>
<feature type="transmembrane region" description="Helical" evidence="8">
    <location>
        <begin position="216"/>
        <end position="235"/>
    </location>
</feature>
<dbReference type="GO" id="GO:0005886">
    <property type="term" value="C:plasma membrane"/>
    <property type="evidence" value="ECO:0007669"/>
    <property type="project" value="UniProtKB-SubCell"/>
</dbReference>
<dbReference type="PANTHER" id="PTHR30472:SF27">
    <property type="entry name" value="PETROBACTIN IMPORT SYSTEM PERMEASE PROTEIN YCLN"/>
    <property type="match status" value="1"/>
</dbReference>
<evidence type="ECO:0000256" key="1">
    <source>
        <dbReference type="ARBA" id="ARBA00004651"/>
    </source>
</evidence>
<keyword evidence="4" id="KW-1003">Cell membrane</keyword>